<dbReference type="InterPro" id="IPR016181">
    <property type="entry name" value="Acyl_CoA_acyltransferase"/>
</dbReference>
<evidence type="ECO:0000313" key="2">
    <source>
        <dbReference type="EMBL" id="QQO07708.1"/>
    </source>
</evidence>
<dbReference type="AlphaFoldDB" id="A0A7T7XK85"/>
<dbReference type="SUPFAM" id="SSF55729">
    <property type="entry name" value="Acyl-CoA N-acyltransferases (Nat)"/>
    <property type="match status" value="1"/>
</dbReference>
<dbReference type="InterPro" id="IPR000182">
    <property type="entry name" value="GNAT_dom"/>
</dbReference>
<accession>A0A7T7XK85</accession>
<organism evidence="2 3">
    <name type="scientific">Breznakiella homolactica</name>
    <dbReference type="NCBI Taxonomy" id="2798577"/>
    <lineage>
        <taxon>Bacteria</taxon>
        <taxon>Pseudomonadati</taxon>
        <taxon>Spirochaetota</taxon>
        <taxon>Spirochaetia</taxon>
        <taxon>Spirochaetales</taxon>
        <taxon>Breznakiellaceae</taxon>
        <taxon>Breznakiella</taxon>
    </lineage>
</organism>
<sequence length="202" mass="22823">METIKPITLDGWLPDRCLSGQEPFDPVSCPPEAGCPGINYSIKHNRETLERLYRSAIETYGGCGFITWERDRVIACHTFFPLQMAKDIKFYGHGSGADSSGRVLVHNCLTAVGGDYARKGIGSRLVTASLDWAKANGWDRFEVHRVLPASEKGWRADQKSCLPFWERFGFRVFREYEAEPEAEAYYGVKKQYSLCLAVGGWR</sequence>
<evidence type="ECO:0000259" key="1">
    <source>
        <dbReference type="PROSITE" id="PS51186"/>
    </source>
</evidence>
<dbReference type="CDD" id="cd04301">
    <property type="entry name" value="NAT_SF"/>
    <property type="match status" value="1"/>
</dbReference>
<dbReference type="EMBL" id="CP067089">
    <property type="protein sequence ID" value="QQO07708.1"/>
    <property type="molecule type" value="Genomic_DNA"/>
</dbReference>
<keyword evidence="3" id="KW-1185">Reference proteome</keyword>
<reference evidence="2" key="1">
    <citation type="submission" date="2021-01" db="EMBL/GenBank/DDBJ databases">
        <title>Description of Breznakiella homolactica.</title>
        <authorList>
            <person name="Song Y."/>
            <person name="Brune A."/>
        </authorList>
    </citation>
    <scope>NUCLEOTIDE SEQUENCE</scope>
    <source>
        <strain evidence="2">RmG30</strain>
    </source>
</reference>
<gene>
    <name evidence="2" type="ORF">JFL75_12215</name>
</gene>
<protein>
    <submittedName>
        <fullName evidence="2">GNAT family N-acetyltransferase</fullName>
    </submittedName>
</protein>
<proteinExistence type="predicted"/>
<evidence type="ECO:0000313" key="3">
    <source>
        <dbReference type="Proteomes" id="UP000595917"/>
    </source>
</evidence>
<dbReference type="Gene3D" id="3.40.630.30">
    <property type="match status" value="1"/>
</dbReference>
<dbReference type="KEGG" id="bhc:JFL75_12215"/>
<dbReference type="Pfam" id="PF00583">
    <property type="entry name" value="Acetyltransf_1"/>
    <property type="match status" value="1"/>
</dbReference>
<feature type="domain" description="N-acetyltransferase" evidence="1">
    <location>
        <begin position="2"/>
        <end position="192"/>
    </location>
</feature>
<dbReference type="PROSITE" id="PS51186">
    <property type="entry name" value="GNAT"/>
    <property type="match status" value="1"/>
</dbReference>
<name>A0A7T7XK85_9SPIR</name>
<dbReference type="GO" id="GO:0016747">
    <property type="term" value="F:acyltransferase activity, transferring groups other than amino-acyl groups"/>
    <property type="evidence" value="ECO:0007669"/>
    <property type="project" value="InterPro"/>
</dbReference>
<dbReference type="Proteomes" id="UP000595917">
    <property type="component" value="Chromosome"/>
</dbReference>
<dbReference type="RefSeq" id="WP_215625014.1">
    <property type="nucleotide sequence ID" value="NZ_CP067089.2"/>
</dbReference>